<evidence type="ECO:0000256" key="2">
    <source>
        <dbReference type="ARBA" id="ARBA00022771"/>
    </source>
</evidence>
<reference evidence="7" key="1">
    <citation type="submission" date="2022-01" db="EMBL/GenBank/DDBJ databases">
        <authorList>
            <person name="King R."/>
        </authorList>
    </citation>
    <scope>NUCLEOTIDE SEQUENCE</scope>
</reference>
<dbReference type="Pfam" id="PF25298">
    <property type="entry name" value="Baculo_FP_2nd"/>
    <property type="match status" value="1"/>
</dbReference>
<feature type="domain" description="PHD-type" evidence="6">
    <location>
        <begin position="1"/>
        <end position="56"/>
    </location>
</feature>
<dbReference type="InterPro" id="IPR019786">
    <property type="entry name" value="Zinc_finger_PHD-type_CS"/>
</dbReference>
<dbReference type="SMART" id="SM00249">
    <property type="entry name" value="PHD"/>
    <property type="match status" value="1"/>
</dbReference>
<evidence type="ECO:0000313" key="8">
    <source>
        <dbReference type="Proteomes" id="UP001153737"/>
    </source>
</evidence>
<protein>
    <recommendedName>
        <fullName evidence="6">PHD-type domain-containing protein</fullName>
    </recommendedName>
</protein>
<dbReference type="Gene3D" id="3.30.40.10">
    <property type="entry name" value="Zinc/RING finger domain, C3HC4 (zinc finger)"/>
    <property type="match status" value="1"/>
</dbReference>
<evidence type="ECO:0000256" key="3">
    <source>
        <dbReference type="ARBA" id="ARBA00022833"/>
    </source>
</evidence>
<dbReference type="Proteomes" id="UP001153737">
    <property type="component" value="Chromosome 15"/>
</dbReference>
<keyword evidence="8" id="KW-1185">Reference proteome</keyword>
<keyword evidence="1" id="KW-0479">Metal-binding</keyword>
<dbReference type="InterPro" id="IPR019787">
    <property type="entry name" value="Znf_PHD-finger"/>
</dbReference>
<proteinExistence type="predicted"/>
<keyword evidence="2 4" id="KW-0863">Zinc-finger</keyword>
<dbReference type="SUPFAM" id="SSF57903">
    <property type="entry name" value="FYVE/PHD zinc finger"/>
    <property type="match status" value="1"/>
</dbReference>
<dbReference type="OrthoDB" id="6715063at2759"/>
<dbReference type="InterPro" id="IPR013083">
    <property type="entry name" value="Znf_RING/FYVE/PHD"/>
</dbReference>
<dbReference type="GO" id="GO:0008270">
    <property type="term" value="F:zinc ion binding"/>
    <property type="evidence" value="ECO:0007669"/>
    <property type="project" value="UniProtKB-KW"/>
</dbReference>
<accession>A0A9N9SEZ7</accession>
<reference evidence="7" key="2">
    <citation type="submission" date="2022-10" db="EMBL/GenBank/DDBJ databases">
        <authorList>
            <consortium name="ENA_rothamsted_submissions"/>
            <consortium name="culmorum"/>
            <person name="King R."/>
        </authorList>
    </citation>
    <scope>NUCLEOTIDE SEQUENCE</scope>
</reference>
<feature type="coiled-coil region" evidence="5">
    <location>
        <begin position="87"/>
        <end position="149"/>
    </location>
</feature>
<keyword evidence="5" id="KW-0175">Coiled coil</keyword>
<dbReference type="InterPro" id="IPR011011">
    <property type="entry name" value="Znf_FYVE_PHD"/>
</dbReference>
<dbReference type="PROSITE" id="PS50016">
    <property type="entry name" value="ZF_PHD_2"/>
    <property type="match status" value="1"/>
</dbReference>
<organism evidence="7 8">
    <name type="scientific">Phaedon cochleariae</name>
    <name type="common">Mustard beetle</name>
    <dbReference type="NCBI Taxonomy" id="80249"/>
    <lineage>
        <taxon>Eukaryota</taxon>
        <taxon>Metazoa</taxon>
        <taxon>Ecdysozoa</taxon>
        <taxon>Arthropoda</taxon>
        <taxon>Hexapoda</taxon>
        <taxon>Insecta</taxon>
        <taxon>Pterygota</taxon>
        <taxon>Neoptera</taxon>
        <taxon>Endopterygota</taxon>
        <taxon>Coleoptera</taxon>
        <taxon>Polyphaga</taxon>
        <taxon>Cucujiformia</taxon>
        <taxon>Chrysomeloidea</taxon>
        <taxon>Chrysomelidae</taxon>
        <taxon>Chrysomelinae</taxon>
        <taxon>Chrysomelini</taxon>
        <taxon>Phaedon</taxon>
    </lineage>
</organism>
<dbReference type="AlphaFoldDB" id="A0A9N9SEZ7"/>
<evidence type="ECO:0000313" key="7">
    <source>
        <dbReference type="EMBL" id="CAG9817218.1"/>
    </source>
</evidence>
<dbReference type="EMBL" id="OU896721">
    <property type="protein sequence ID" value="CAG9817218.1"/>
    <property type="molecule type" value="Genomic_DNA"/>
</dbReference>
<name>A0A9N9SEZ7_PHACE</name>
<gene>
    <name evidence="7" type="ORF">PHAECO_LOCUS4726</name>
</gene>
<dbReference type="InterPro" id="IPR001965">
    <property type="entry name" value="Znf_PHD"/>
</dbReference>
<evidence type="ECO:0000256" key="5">
    <source>
        <dbReference type="SAM" id="Coils"/>
    </source>
</evidence>
<sequence length="305" mass="34979">MSNCVICGERPSAKQKINCKCCSKAFHANCINVKDGHIPSYNSGEYIWLCDNCNSKVISNKNQQSPVADSVTMSEIRDTLRALLDKQNHFIEKLEKHSTEIEQLKSKDIEHGAGIRENRENIEKLELQMKSVLEENNSLRQKCNKIQQSSMNNCLVVTGVPLPKNENVFLTTQLKGSALGMRLTDSHVVNSYRFLGAGRKNSNLIICFTKQSYRDEFLKCRKIKRDFSTKDLDKSLSNLVSEPNVIYVNEYLTAYNKNLFLKAKEYKNDNNIKYLWIKNGSIYMRKLEGTRAVLITSENDFQNIQ</sequence>
<evidence type="ECO:0000256" key="1">
    <source>
        <dbReference type="ARBA" id="ARBA00022723"/>
    </source>
</evidence>
<evidence type="ECO:0000259" key="6">
    <source>
        <dbReference type="PROSITE" id="PS50016"/>
    </source>
</evidence>
<evidence type="ECO:0000256" key="4">
    <source>
        <dbReference type="PROSITE-ProRule" id="PRU00146"/>
    </source>
</evidence>
<dbReference type="InterPro" id="IPR057251">
    <property type="entry name" value="FP_C"/>
</dbReference>
<dbReference type="PROSITE" id="PS01359">
    <property type="entry name" value="ZF_PHD_1"/>
    <property type="match status" value="1"/>
</dbReference>
<keyword evidence="3" id="KW-0862">Zinc</keyword>